<name>A0ABR2VQ60_9FUNG</name>
<evidence type="ECO:0000256" key="1">
    <source>
        <dbReference type="SAM" id="MobiDB-lite"/>
    </source>
</evidence>
<evidence type="ECO:0000313" key="2">
    <source>
        <dbReference type="EMBL" id="KAK9693457.1"/>
    </source>
</evidence>
<proteinExistence type="predicted"/>
<dbReference type="Proteomes" id="UP001479436">
    <property type="component" value="Unassembled WGS sequence"/>
</dbReference>
<dbReference type="EMBL" id="JASJQH010008329">
    <property type="protein sequence ID" value="KAK9693457.1"/>
    <property type="molecule type" value="Genomic_DNA"/>
</dbReference>
<keyword evidence="3" id="KW-1185">Reference proteome</keyword>
<accession>A0ABR2VQ60</accession>
<organism evidence="2 3">
    <name type="scientific">Basidiobolus ranarum</name>
    <dbReference type="NCBI Taxonomy" id="34480"/>
    <lineage>
        <taxon>Eukaryota</taxon>
        <taxon>Fungi</taxon>
        <taxon>Fungi incertae sedis</taxon>
        <taxon>Zoopagomycota</taxon>
        <taxon>Entomophthoromycotina</taxon>
        <taxon>Basidiobolomycetes</taxon>
        <taxon>Basidiobolales</taxon>
        <taxon>Basidiobolaceae</taxon>
        <taxon>Basidiobolus</taxon>
    </lineage>
</organism>
<feature type="compositionally biased region" description="Basic and acidic residues" evidence="1">
    <location>
        <begin position="27"/>
        <end position="57"/>
    </location>
</feature>
<gene>
    <name evidence="2" type="ORF">K7432_013912</name>
</gene>
<evidence type="ECO:0000313" key="3">
    <source>
        <dbReference type="Proteomes" id="UP001479436"/>
    </source>
</evidence>
<reference evidence="2 3" key="1">
    <citation type="submission" date="2023-04" db="EMBL/GenBank/DDBJ databases">
        <title>Genome of Basidiobolus ranarum AG-B5.</title>
        <authorList>
            <person name="Stajich J.E."/>
            <person name="Carter-House D."/>
            <person name="Gryganskyi A."/>
        </authorList>
    </citation>
    <scope>NUCLEOTIDE SEQUENCE [LARGE SCALE GENOMIC DNA]</scope>
    <source>
        <strain evidence="2 3">AG-B5</strain>
    </source>
</reference>
<comment type="caution">
    <text evidence="2">The sequence shown here is derived from an EMBL/GenBank/DDBJ whole genome shotgun (WGS) entry which is preliminary data.</text>
</comment>
<sequence>MVNKECDNIYKSYELSERLNRQLITLEDQKKGNTRTSDQREKEESTETTEKLRAKSNKAKNENARLYYQLVRVDSQPPTLALDGLVFFSDKFACRIRMALSDSFRSQLAKIDERVMYLSGFMVYAFDKTFKAMFQHIMKTLHCLGHEENDDTEPSKRNRIDTKLTIIANFKNSSLQISMRTRIVHTLQNVFQFNQLSGCIQTLNDLIDAILLLSLVEPQIDYDFKPQNDASFLLKDLLGPKATAQLPILPAIYQIDSSGTQDSPRMRS</sequence>
<protein>
    <submittedName>
        <fullName evidence="2">Uncharacterized protein</fullName>
    </submittedName>
</protein>
<feature type="region of interest" description="Disordered" evidence="1">
    <location>
        <begin position="26"/>
        <end position="57"/>
    </location>
</feature>